<sequence length="105" mass="11507">MRAGALDRVIDIQRSTESVNGLGQVVTGWSTIATMRAQKVEASTAEFMRAFGASTETAIVFRIRFLDGVTLADRVSYEGAAFNLIEVKEIGRRKGLELRCTRIGP</sequence>
<dbReference type="Pfam" id="PF05521">
    <property type="entry name" value="Phage_HCP"/>
    <property type="match status" value="1"/>
</dbReference>
<protein>
    <submittedName>
        <fullName evidence="1">SPP1 family predicted phage head-tail adaptor</fullName>
    </submittedName>
</protein>
<name>A0ABU0DHF8_9HYPH</name>
<dbReference type="InterPro" id="IPR008767">
    <property type="entry name" value="Phage_SPP1_head-tail_adaptor"/>
</dbReference>
<dbReference type="Gene3D" id="2.40.10.270">
    <property type="entry name" value="Bacteriophage SPP1 head-tail adaptor protein"/>
    <property type="match status" value="1"/>
</dbReference>
<evidence type="ECO:0000313" key="1">
    <source>
        <dbReference type="EMBL" id="MDQ0347864.1"/>
    </source>
</evidence>
<comment type="caution">
    <text evidence="1">The sequence shown here is derived from an EMBL/GenBank/DDBJ whole genome shotgun (WGS) entry which is preliminary data.</text>
</comment>
<evidence type="ECO:0000313" key="2">
    <source>
        <dbReference type="Proteomes" id="UP001238467"/>
    </source>
</evidence>
<accession>A0ABU0DHF8</accession>
<proteinExistence type="predicted"/>
<gene>
    <name evidence="1" type="ORF">J2S76_002291</name>
</gene>
<dbReference type="Proteomes" id="UP001238467">
    <property type="component" value="Unassembled WGS sequence"/>
</dbReference>
<dbReference type="RefSeq" id="WP_307060562.1">
    <property type="nucleotide sequence ID" value="NZ_JAUSUH010000004.1"/>
</dbReference>
<keyword evidence="2" id="KW-1185">Reference proteome</keyword>
<dbReference type="InterPro" id="IPR038666">
    <property type="entry name" value="SSP1_head-tail_sf"/>
</dbReference>
<organism evidence="1 2">
    <name type="scientific">Ancylobacter vacuolatus</name>
    <dbReference type="NCBI Taxonomy" id="223389"/>
    <lineage>
        <taxon>Bacteria</taxon>
        <taxon>Pseudomonadati</taxon>
        <taxon>Pseudomonadota</taxon>
        <taxon>Alphaproteobacteria</taxon>
        <taxon>Hyphomicrobiales</taxon>
        <taxon>Xanthobacteraceae</taxon>
        <taxon>Ancylobacter</taxon>
    </lineage>
</organism>
<reference evidence="1 2" key="1">
    <citation type="submission" date="2023-07" db="EMBL/GenBank/DDBJ databases">
        <title>Genomic Encyclopedia of Type Strains, Phase IV (KMG-IV): sequencing the most valuable type-strain genomes for metagenomic binning, comparative biology and taxonomic classification.</title>
        <authorList>
            <person name="Goeker M."/>
        </authorList>
    </citation>
    <scope>NUCLEOTIDE SEQUENCE [LARGE SCALE GENOMIC DNA]</scope>
    <source>
        <strain evidence="1 2">DSM 1277</strain>
    </source>
</reference>
<dbReference type="EMBL" id="JAUSUH010000004">
    <property type="protein sequence ID" value="MDQ0347864.1"/>
    <property type="molecule type" value="Genomic_DNA"/>
</dbReference>
<dbReference type="NCBIfam" id="TIGR01563">
    <property type="entry name" value="gp16_SPP1"/>
    <property type="match status" value="1"/>
</dbReference>